<feature type="transmembrane region" description="Helical" evidence="3">
    <location>
        <begin position="20"/>
        <end position="40"/>
    </location>
</feature>
<dbReference type="EMBL" id="CP068053">
    <property type="protein sequence ID" value="QQS99976.1"/>
    <property type="molecule type" value="Genomic_DNA"/>
</dbReference>
<dbReference type="NCBIfam" id="TIGR02532">
    <property type="entry name" value="IV_pilin_GFxxxE"/>
    <property type="match status" value="1"/>
</dbReference>
<proteinExistence type="predicted"/>
<comment type="subcellular location">
    <subcellularLocation>
        <location evidence="1">Cell surface</location>
    </subcellularLocation>
</comment>
<evidence type="ECO:0000313" key="5">
    <source>
        <dbReference type="Proteomes" id="UP000595254"/>
    </source>
</evidence>
<evidence type="ECO:0000313" key="4">
    <source>
        <dbReference type="EMBL" id="QQS99976.1"/>
    </source>
</evidence>
<keyword evidence="3" id="KW-0812">Transmembrane</keyword>
<evidence type="ECO:0000256" key="3">
    <source>
        <dbReference type="SAM" id="Phobius"/>
    </source>
</evidence>
<keyword evidence="3" id="KW-1133">Transmembrane helix</keyword>
<dbReference type="KEGG" id="ppsr:I6J18_20735"/>
<reference evidence="4 5" key="1">
    <citation type="submission" date="2021-01" db="EMBL/GenBank/DDBJ databases">
        <title>FDA dAtabase for Regulatory Grade micrObial Sequences (FDA-ARGOS): Supporting development and validation of Infectious Disease Dx tests.</title>
        <authorList>
            <person name="Nelson B."/>
            <person name="Plummer A."/>
            <person name="Tallon L."/>
            <person name="Sadzewicz L."/>
            <person name="Zhao X."/>
            <person name="Boylan J."/>
            <person name="Ott S."/>
            <person name="Bowen H."/>
            <person name="Vavikolanu K."/>
            <person name="Mehta A."/>
            <person name="Aluvathingal J."/>
            <person name="Nadendla S."/>
            <person name="Myers T."/>
            <person name="Yan Y."/>
            <person name="Sichtig H."/>
        </authorList>
    </citation>
    <scope>NUCLEOTIDE SEQUENCE [LARGE SCALE GENOMIC DNA]</scope>
    <source>
        <strain evidence="4 5">FDAARGOS_1161</strain>
    </source>
</reference>
<evidence type="ECO:0000256" key="1">
    <source>
        <dbReference type="ARBA" id="ARBA00004241"/>
    </source>
</evidence>
<keyword evidence="2" id="KW-0178">Competence</keyword>
<dbReference type="PIRSF" id="PIRSF021292">
    <property type="entry name" value="Competence_ComGD"/>
    <property type="match status" value="1"/>
</dbReference>
<name>A0A974NLM6_PERPY</name>
<dbReference type="Pfam" id="PF07963">
    <property type="entry name" value="N_methyl"/>
    <property type="match status" value="1"/>
</dbReference>
<dbReference type="InterPro" id="IPR016785">
    <property type="entry name" value="ComGD"/>
</dbReference>
<keyword evidence="5" id="KW-1185">Reference proteome</keyword>
<dbReference type="NCBIfam" id="NF040982">
    <property type="entry name" value="ComGD"/>
    <property type="match status" value="1"/>
</dbReference>
<dbReference type="AlphaFoldDB" id="A0A974NLM6"/>
<dbReference type="GO" id="GO:0009986">
    <property type="term" value="C:cell surface"/>
    <property type="evidence" value="ECO:0007669"/>
    <property type="project" value="UniProtKB-SubCell"/>
</dbReference>
<evidence type="ECO:0000256" key="2">
    <source>
        <dbReference type="ARBA" id="ARBA00023287"/>
    </source>
</evidence>
<dbReference type="InterPro" id="IPR012902">
    <property type="entry name" value="N_methyl_site"/>
</dbReference>
<protein>
    <submittedName>
        <fullName evidence="4">Prepilin-type N-terminal cleavage/methylation domain-containing protein</fullName>
    </submittedName>
</protein>
<accession>A0A974NLM6</accession>
<dbReference type="Proteomes" id="UP000595254">
    <property type="component" value="Chromosome"/>
</dbReference>
<keyword evidence="3" id="KW-0472">Membrane</keyword>
<dbReference type="RefSeq" id="WP_201647693.1">
    <property type="nucleotide sequence ID" value="NZ_CP068053.1"/>
</dbReference>
<organism evidence="4 5">
    <name type="scientific">Peribacillus psychrosaccharolyticus</name>
    <name type="common">Bacillus psychrosaccharolyticus</name>
    <dbReference type="NCBI Taxonomy" id="1407"/>
    <lineage>
        <taxon>Bacteria</taxon>
        <taxon>Bacillati</taxon>
        <taxon>Bacillota</taxon>
        <taxon>Bacilli</taxon>
        <taxon>Bacillales</taxon>
        <taxon>Bacillaceae</taxon>
        <taxon>Peribacillus</taxon>
    </lineage>
</organism>
<sequence>MLQAMESKNTRLGSRGYTLVEMLLVLSVFMLLTSLGFGMFPPFVKKLDASFFLIQLSDDLYRSQEYAISNQLYVTFTFDLKKGRYLANTGTSAEYILERKVPEEITFNGGVLGQGVVFTPNGNISKGGTWLVETNDKLYKIIFNLGSGRFRIE</sequence>
<gene>
    <name evidence="4" type="ORF">I6J18_20735</name>
</gene>
<dbReference type="GO" id="GO:0030420">
    <property type="term" value="P:establishment of competence for transformation"/>
    <property type="evidence" value="ECO:0007669"/>
    <property type="project" value="UniProtKB-KW"/>
</dbReference>